<comment type="caution">
    <text evidence="3">The sequence shown here is derived from an EMBL/GenBank/DDBJ whole genome shotgun (WGS) entry which is preliminary data.</text>
</comment>
<name>A0A1C1D0A6_9EURO</name>
<dbReference type="OrthoDB" id="2021186at2759"/>
<feature type="compositionally biased region" description="Polar residues" evidence="1">
    <location>
        <begin position="68"/>
        <end position="81"/>
    </location>
</feature>
<feature type="compositionally biased region" description="Basic residues" evidence="1">
    <location>
        <begin position="1"/>
        <end position="10"/>
    </location>
</feature>
<feature type="compositionally biased region" description="Acidic residues" evidence="1">
    <location>
        <begin position="254"/>
        <end position="333"/>
    </location>
</feature>
<dbReference type="GO" id="GO:0006338">
    <property type="term" value="P:chromatin remodeling"/>
    <property type="evidence" value="ECO:0007669"/>
    <property type="project" value="InterPro"/>
</dbReference>
<dbReference type="EMBL" id="LGRB01000005">
    <property type="protein sequence ID" value="OCT54197.1"/>
    <property type="molecule type" value="Genomic_DNA"/>
</dbReference>
<dbReference type="GO" id="GO:0031011">
    <property type="term" value="C:Ino80 complex"/>
    <property type="evidence" value="ECO:0007669"/>
    <property type="project" value="InterPro"/>
</dbReference>
<proteinExistence type="predicted"/>
<evidence type="ECO:0000313" key="4">
    <source>
        <dbReference type="Proteomes" id="UP000094526"/>
    </source>
</evidence>
<evidence type="ECO:0000313" key="3">
    <source>
        <dbReference type="EMBL" id="OCT54197.1"/>
    </source>
</evidence>
<dbReference type="SMART" id="SM01406">
    <property type="entry name" value="PAPA-1"/>
    <property type="match status" value="1"/>
</dbReference>
<feature type="compositionally biased region" description="Acidic residues" evidence="1">
    <location>
        <begin position="15"/>
        <end position="24"/>
    </location>
</feature>
<feature type="compositionally biased region" description="Acidic residues" evidence="1">
    <location>
        <begin position="151"/>
        <end position="175"/>
    </location>
</feature>
<sequence>MTDRPRRVRRQISDATDDPSDDSDQSSGEDYSPRRVDSMRRAGRHESSAASTPAASRPRRSGASGPSNNVSSATVQRGSGTSEDRRQSLKLTVKAPPSKLREVMRANEVESLHDTLGGGKVLDGPRSSRRSTLAARTGPQTHRRSKYAEFGESDIDDEDEDEDEEDDEDDADEEEHGGTRNDFDELGAEPEGDTDDEDVEMEDAPPLRPSKRNPVAKAPKITLKPPTLVDSKQPARPKLIVTPAKVGPVKSVEDQEMEDDPDDDEVEESSDLSDEDDEEQTNLNDEDAEGEEEEVALDLDAPAEDEELGAELEEGDEEEEDDDDANNLDDSSDETPASGSATPDLSRMTKRQRGRPEDQGTLMALDMAPQQRKFFTDAEKAMKKDEHARKRKELTKRKVQEEKAAALNRLLKPQVSKTRGAAPKPETLAAAAAAAAAAVGSPYEEEDVYLRANPIYTRWISTKDGVKLGVPEEWLGKKVGRYFGPPLSPSNGSLVQEVE</sequence>
<feature type="compositionally biased region" description="Basic and acidic residues" evidence="1">
    <location>
        <begin position="31"/>
        <end position="47"/>
    </location>
</feature>
<dbReference type="Proteomes" id="UP000094526">
    <property type="component" value="Unassembled WGS sequence"/>
</dbReference>
<reference evidence="4" key="1">
    <citation type="submission" date="2015-07" db="EMBL/GenBank/DDBJ databases">
        <authorList>
            <person name="Teixeira M.M."/>
            <person name="Souza R.C."/>
            <person name="Almeida L.G."/>
            <person name="Vicente V.A."/>
            <person name="de Hoog S."/>
            <person name="Bocca A.L."/>
            <person name="de Almeida S.R."/>
            <person name="Vasconcelos A.T."/>
            <person name="Felipe M.S."/>
        </authorList>
    </citation>
    <scope>NUCLEOTIDE SEQUENCE [LARGE SCALE GENOMIC DNA]</scope>
    <source>
        <strain evidence="4">KSF</strain>
    </source>
</reference>
<gene>
    <name evidence="3" type="ORF">CLCR_00246</name>
</gene>
<feature type="domain" description="INO80 complex subunit B-like conserved region" evidence="2">
    <location>
        <begin position="379"/>
        <end position="474"/>
    </location>
</feature>
<feature type="region of interest" description="Disordered" evidence="1">
    <location>
        <begin position="1"/>
        <end position="370"/>
    </location>
</feature>
<dbReference type="VEuPathDB" id="FungiDB:CLCR_00246"/>
<dbReference type="PANTHER" id="PTHR21561">
    <property type="entry name" value="INO80 COMPLEX SUBUNIT B"/>
    <property type="match status" value="1"/>
</dbReference>
<dbReference type="InterPro" id="IPR006880">
    <property type="entry name" value="INO80B_C"/>
</dbReference>
<feature type="compositionally biased region" description="Low complexity" evidence="1">
    <location>
        <begin position="48"/>
        <end position="67"/>
    </location>
</feature>
<dbReference type="Pfam" id="PF04795">
    <property type="entry name" value="PAPA-1"/>
    <property type="match status" value="1"/>
</dbReference>
<organism evidence="3 4">
    <name type="scientific">Cladophialophora carrionii</name>
    <dbReference type="NCBI Taxonomy" id="86049"/>
    <lineage>
        <taxon>Eukaryota</taxon>
        <taxon>Fungi</taxon>
        <taxon>Dikarya</taxon>
        <taxon>Ascomycota</taxon>
        <taxon>Pezizomycotina</taxon>
        <taxon>Eurotiomycetes</taxon>
        <taxon>Chaetothyriomycetidae</taxon>
        <taxon>Chaetothyriales</taxon>
        <taxon>Herpotrichiellaceae</taxon>
        <taxon>Cladophialophora</taxon>
    </lineage>
</organism>
<dbReference type="AlphaFoldDB" id="A0A1C1D0A6"/>
<dbReference type="VEuPathDB" id="FungiDB:G647_09442"/>
<feature type="compositionally biased region" description="Polar residues" evidence="1">
    <location>
        <begin position="334"/>
        <end position="343"/>
    </location>
</feature>
<dbReference type="InterPro" id="IPR029523">
    <property type="entry name" value="INO80B/Ies2"/>
</dbReference>
<accession>A0A1C1D0A6</accession>
<evidence type="ECO:0000256" key="1">
    <source>
        <dbReference type="SAM" id="MobiDB-lite"/>
    </source>
</evidence>
<evidence type="ECO:0000259" key="2">
    <source>
        <dbReference type="SMART" id="SM01406"/>
    </source>
</evidence>
<feature type="compositionally biased region" description="Basic and acidic residues" evidence="1">
    <location>
        <begin position="99"/>
        <end position="113"/>
    </location>
</feature>
<protein>
    <recommendedName>
        <fullName evidence="2">INO80 complex subunit B-like conserved region domain-containing protein</fullName>
    </recommendedName>
</protein>
<keyword evidence="4" id="KW-1185">Reference proteome</keyword>
<feature type="compositionally biased region" description="Acidic residues" evidence="1">
    <location>
        <begin position="184"/>
        <end position="203"/>
    </location>
</feature>
<dbReference type="PANTHER" id="PTHR21561:SF12">
    <property type="entry name" value="INO80 COMPLEX SUBUNIT B"/>
    <property type="match status" value="1"/>
</dbReference>
<dbReference type="eggNOG" id="ENOG502S7M7">
    <property type="taxonomic scope" value="Eukaryota"/>
</dbReference>
<dbReference type="STRING" id="86049.A0A1C1D0A6"/>